<evidence type="ECO:0000313" key="2">
    <source>
        <dbReference type="Proteomes" id="UP000437446"/>
    </source>
</evidence>
<sequence>MKKNYSFILSLLLFGSILTSCEKNGSYQEFDHNEIYKHLSSVNVRDAKMIYTKEGARTRSGESGAFGGVWKIDQNGNESKLIITGSDGKTNVLNIYEINKLSDDVLLMFPDWYDTNRIEQEWYNSHSDDPIHIDIPSESHGAATEYAMLLNKETEKLYRFPENVSTPNKNDNIFTDKQGNIYYKGYLKGEQVLKLSPETMSIEGLLPDDIRFDNFSVTGDGFIVYWKEFEQQQNCRVKCPGGKIYPITDTYTFVFNGDLYSVRDKEIIKYETIGNNELKEKKICTIPTDNTYWKFIPNYVRNTMVINGTLEFDGEQCTKLDRQISIGNLRTSKAWYSYSNTTFSKTAMKDYQESQFQVLEYEIQDISANSESSNITFVGFRYSDGANVVGTITETDEVVINSIADNGNKIINLISLN</sequence>
<reference evidence="1 2" key="1">
    <citation type="journal article" date="2019" name="Nat. Med.">
        <title>A library of human gut bacterial isolates paired with longitudinal multiomics data enables mechanistic microbiome research.</title>
        <authorList>
            <person name="Poyet M."/>
            <person name="Groussin M."/>
            <person name="Gibbons S.M."/>
            <person name="Avila-Pacheco J."/>
            <person name="Jiang X."/>
            <person name="Kearney S.M."/>
            <person name="Perrotta A.R."/>
            <person name="Berdy B."/>
            <person name="Zhao S."/>
            <person name="Lieberman T.D."/>
            <person name="Swanson P.K."/>
            <person name="Smith M."/>
            <person name="Roesemann S."/>
            <person name="Alexander J.E."/>
            <person name="Rich S.A."/>
            <person name="Livny J."/>
            <person name="Vlamakis H."/>
            <person name="Clish C."/>
            <person name="Bullock K."/>
            <person name="Deik A."/>
            <person name="Scott J."/>
            <person name="Pierce K.A."/>
            <person name="Xavier R.J."/>
            <person name="Alm E.J."/>
        </authorList>
    </citation>
    <scope>NUCLEOTIDE SEQUENCE [LARGE SCALE GENOMIC DNA]</scope>
    <source>
        <strain evidence="1 2">BIOML-A25</strain>
    </source>
</reference>
<dbReference type="EMBL" id="WNCR01000010">
    <property type="protein sequence ID" value="MTU30699.1"/>
    <property type="molecule type" value="Genomic_DNA"/>
</dbReference>
<dbReference type="AlphaFoldDB" id="A0A7K1HHN6"/>
<protein>
    <recommendedName>
        <fullName evidence="3">DUF4374 domain-containing protein</fullName>
    </recommendedName>
</protein>
<proteinExistence type="predicted"/>
<gene>
    <name evidence="1" type="ORF">GMD66_16060</name>
</gene>
<evidence type="ECO:0000313" key="1">
    <source>
        <dbReference type="EMBL" id="MTU30699.1"/>
    </source>
</evidence>
<dbReference type="PROSITE" id="PS51257">
    <property type="entry name" value="PROKAR_LIPOPROTEIN"/>
    <property type="match status" value="1"/>
</dbReference>
<comment type="caution">
    <text evidence="1">The sequence shown here is derived from an EMBL/GenBank/DDBJ whole genome shotgun (WGS) entry which is preliminary data.</text>
</comment>
<evidence type="ECO:0008006" key="3">
    <source>
        <dbReference type="Google" id="ProtNLM"/>
    </source>
</evidence>
<dbReference type="RefSeq" id="WP_129943893.1">
    <property type="nucleotide sequence ID" value="NZ_RCYQ01000013.1"/>
</dbReference>
<dbReference type="Proteomes" id="UP000437446">
    <property type="component" value="Unassembled WGS sequence"/>
</dbReference>
<accession>A0A7K1HHN6</accession>
<name>A0A7K1HHN6_9BACT</name>
<organism evidence="1 2">
    <name type="scientific">Parabacteroides merdae</name>
    <dbReference type="NCBI Taxonomy" id="46503"/>
    <lineage>
        <taxon>Bacteria</taxon>
        <taxon>Pseudomonadati</taxon>
        <taxon>Bacteroidota</taxon>
        <taxon>Bacteroidia</taxon>
        <taxon>Bacteroidales</taxon>
        <taxon>Tannerellaceae</taxon>
        <taxon>Parabacteroides</taxon>
    </lineage>
</organism>